<keyword evidence="1" id="KW-0812">Transmembrane</keyword>
<keyword evidence="1" id="KW-0472">Membrane</keyword>
<dbReference type="Proteomes" id="UP000297975">
    <property type="component" value="Unassembled WGS sequence"/>
</dbReference>
<sequence length="71" mass="8479">MSNFNQNLLNNQDIYLLPLDNYVLIGFVMIWFVTNASILRLNNWKHILFLFFSILIMLIIPTFGIYDFFNS</sequence>
<accession>A0A4Y8IXG4</accession>
<keyword evidence="1" id="KW-1133">Transmembrane helix</keyword>
<evidence type="ECO:0000256" key="1">
    <source>
        <dbReference type="SAM" id="Phobius"/>
    </source>
</evidence>
<protein>
    <submittedName>
        <fullName evidence="2">Uncharacterized protein</fullName>
    </submittedName>
</protein>
<evidence type="ECO:0000313" key="3">
    <source>
        <dbReference type="Proteomes" id="UP000297975"/>
    </source>
</evidence>
<name>A0A4Y8IXG4_9BACI</name>
<dbReference type="EMBL" id="SOPW01000003">
    <property type="protein sequence ID" value="TFB24065.1"/>
    <property type="molecule type" value="Genomic_DNA"/>
</dbReference>
<feature type="transmembrane region" description="Helical" evidence="1">
    <location>
        <begin position="48"/>
        <end position="69"/>
    </location>
</feature>
<dbReference type="AlphaFoldDB" id="A0A4Y8IXG4"/>
<evidence type="ECO:0000313" key="2">
    <source>
        <dbReference type="EMBL" id="TFB24065.1"/>
    </source>
</evidence>
<comment type="caution">
    <text evidence="2">The sequence shown here is derived from an EMBL/GenBank/DDBJ whole genome shotgun (WGS) entry which is preliminary data.</text>
</comment>
<gene>
    <name evidence="2" type="ORF">E3U55_04435</name>
</gene>
<keyword evidence="3" id="KW-1185">Reference proteome</keyword>
<feature type="transmembrane region" description="Helical" evidence="1">
    <location>
        <begin position="22"/>
        <end position="41"/>
    </location>
</feature>
<reference evidence="2 3" key="1">
    <citation type="submission" date="2019-03" db="EMBL/GenBank/DDBJ databases">
        <authorList>
            <person name="He R.-H."/>
        </authorList>
    </citation>
    <scope>NUCLEOTIDE SEQUENCE [LARGE SCALE GENOMIC DNA]</scope>
    <source>
        <strain evidence="3">SH 714</strain>
    </source>
</reference>
<proteinExistence type="predicted"/>
<organism evidence="2 3">
    <name type="scientific">Filobacillus milosensis</name>
    <dbReference type="NCBI Taxonomy" id="94137"/>
    <lineage>
        <taxon>Bacteria</taxon>
        <taxon>Bacillati</taxon>
        <taxon>Bacillota</taxon>
        <taxon>Bacilli</taxon>
        <taxon>Bacillales</taxon>
        <taxon>Bacillaceae</taxon>
        <taxon>Filobacillus</taxon>
    </lineage>
</organism>